<dbReference type="GO" id="GO:0016020">
    <property type="term" value="C:membrane"/>
    <property type="evidence" value="ECO:0007669"/>
    <property type="project" value="UniProtKB-SubCell"/>
</dbReference>
<keyword evidence="3" id="KW-0812">Transmembrane</keyword>
<dbReference type="InterPro" id="IPR002048">
    <property type="entry name" value="EF_hand_dom"/>
</dbReference>
<feature type="compositionally biased region" description="Low complexity" evidence="6">
    <location>
        <begin position="150"/>
        <end position="162"/>
    </location>
</feature>
<gene>
    <name evidence="8" type="ORF">CHRIB12_LOCUS653</name>
</gene>
<proteinExistence type="inferred from homology"/>
<protein>
    <recommendedName>
        <fullName evidence="7">EF-hand domain-containing protein</fullName>
    </recommendedName>
</protein>
<evidence type="ECO:0000313" key="8">
    <source>
        <dbReference type="EMBL" id="CAB5298400.1"/>
    </source>
</evidence>
<comment type="caution">
    <text evidence="8">The sequence shown here is derived from an EMBL/GenBank/DDBJ whole genome shotgun (WGS) entry which is preliminary data.</text>
</comment>
<evidence type="ECO:0000256" key="5">
    <source>
        <dbReference type="ARBA" id="ARBA00023136"/>
    </source>
</evidence>
<evidence type="ECO:0000259" key="7">
    <source>
        <dbReference type="PROSITE" id="PS50222"/>
    </source>
</evidence>
<dbReference type="AlphaFoldDB" id="A0A916DXE5"/>
<keyword evidence="4" id="KW-1133">Transmembrane helix</keyword>
<dbReference type="OrthoDB" id="163794at2759"/>
<dbReference type="InterPro" id="IPR007014">
    <property type="entry name" value="FUN14"/>
</dbReference>
<dbReference type="PANTHER" id="PTHR21346">
    <property type="entry name" value="FUN14 DOMAIN CONTAINING"/>
    <property type="match status" value="1"/>
</dbReference>
<name>A0A916DXE5_9GLOM</name>
<keyword evidence="5" id="KW-0472">Membrane</keyword>
<organism evidence="8 9">
    <name type="scientific">Rhizophagus irregularis</name>
    <dbReference type="NCBI Taxonomy" id="588596"/>
    <lineage>
        <taxon>Eukaryota</taxon>
        <taxon>Fungi</taxon>
        <taxon>Fungi incertae sedis</taxon>
        <taxon>Mucoromycota</taxon>
        <taxon>Glomeromycotina</taxon>
        <taxon>Glomeromycetes</taxon>
        <taxon>Glomerales</taxon>
        <taxon>Glomeraceae</taxon>
        <taxon>Rhizophagus</taxon>
    </lineage>
</organism>
<dbReference type="InterPro" id="IPR018247">
    <property type="entry name" value="EF_Hand_1_Ca_BS"/>
</dbReference>
<dbReference type="VEuPathDB" id="FungiDB:RhiirFUN_001351"/>
<evidence type="ECO:0000256" key="3">
    <source>
        <dbReference type="ARBA" id="ARBA00022692"/>
    </source>
</evidence>
<dbReference type="GO" id="GO:0005509">
    <property type="term" value="F:calcium ion binding"/>
    <property type="evidence" value="ECO:0007669"/>
    <property type="project" value="InterPro"/>
</dbReference>
<dbReference type="Pfam" id="PF04930">
    <property type="entry name" value="FUN14"/>
    <property type="match status" value="1"/>
</dbReference>
<reference evidence="8" key="1">
    <citation type="submission" date="2020-05" db="EMBL/GenBank/DDBJ databases">
        <authorList>
            <person name="Rincon C."/>
            <person name="Sanders R I."/>
            <person name="Robbins C."/>
            <person name="Chaturvedi A."/>
        </authorList>
    </citation>
    <scope>NUCLEOTIDE SEQUENCE</scope>
    <source>
        <strain evidence="8">CHB12</strain>
    </source>
</reference>
<evidence type="ECO:0000313" key="9">
    <source>
        <dbReference type="Proteomes" id="UP000684084"/>
    </source>
</evidence>
<dbReference type="PROSITE" id="PS50222">
    <property type="entry name" value="EF_HAND_2"/>
    <property type="match status" value="1"/>
</dbReference>
<evidence type="ECO:0000256" key="6">
    <source>
        <dbReference type="SAM" id="MobiDB-lite"/>
    </source>
</evidence>
<dbReference type="PANTHER" id="PTHR21346:SF10">
    <property type="entry name" value="TRANSMEMBRANE PROTEIN"/>
    <property type="match status" value="1"/>
</dbReference>
<dbReference type="Proteomes" id="UP000684084">
    <property type="component" value="Unassembled WGS sequence"/>
</dbReference>
<dbReference type="PROSITE" id="PS00018">
    <property type="entry name" value="EF_HAND_1"/>
    <property type="match status" value="1"/>
</dbReference>
<sequence>MSFPELVNLDMKIAHGLMSQIPVSLIGTLRISFGSRTSINFLRASTNTKFGVARTCQNLSFRKNSTIAVTLGQKQKITDLGHHQYSSSFPNNKGSSVVPTNLSGGFLLSISLSASYYLGKVIYCTEEKITQTVETVESVESTPEVTLFPSQSSITESQTTTTSKKENVISSPDDDERPFSLTGLFDLSQISFGASMGFASGYFVKKISKTAAFLVGAVFVLLQILEHQGYIKIHWNKFEENYQKVLDLDKDGKVTANDFKLILRNIVTFLSKNFQTDASFIIGFGIGLRYD</sequence>
<comment type="subcellular location">
    <subcellularLocation>
        <location evidence="1">Membrane</location>
    </subcellularLocation>
</comment>
<accession>A0A916DXE5</accession>
<dbReference type="EMBL" id="CAGKOT010000001">
    <property type="protein sequence ID" value="CAB5298400.1"/>
    <property type="molecule type" value="Genomic_DNA"/>
</dbReference>
<evidence type="ECO:0000256" key="4">
    <source>
        <dbReference type="ARBA" id="ARBA00022989"/>
    </source>
</evidence>
<feature type="region of interest" description="Disordered" evidence="6">
    <location>
        <begin position="150"/>
        <end position="174"/>
    </location>
</feature>
<evidence type="ECO:0000256" key="2">
    <source>
        <dbReference type="ARBA" id="ARBA00009160"/>
    </source>
</evidence>
<evidence type="ECO:0000256" key="1">
    <source>
        <dbReference type="ARBA" id="ARBA00004370"/>
    </source>
</evidence>
<feature type="domain" description="EF-hand" evidence="7">
    <location>
        <begin position="244"/>
        <end position="269"/>
    </location>
</feature>
<comment type="similarity">
    <text evidence="2">Belongs to the FUN14 family.</text>
</comment>